<evidence type="ECO:0000256" key="1">
    <source>
        <dbReference type="SAM" id="MobiDB-lite"/>
    </source>
</evidence>
<evidence type="ECO:0000313" key="2">
    <source>
        <dbReference type="EMBL" id="KAK7507099.1"/>
    </source>
</evidence>
<feature type="region of interest" description="Disordered" evidence="1">
    <location>
        <begin position="17"/>
        <end position="59"/>
    </location>
</feature>
<proteinExistence type="predicted"/>
<keyword evidence="3" id="KW-1185">Reference proteome</keyword>
<reference evidence="2 3" key="1">
    <citation type="journal article" date="2023" name="Sci. Data">
        <title>Genome assembly of the Korean intertidal mud-creeper Batillaria attramentaria.</title>
        <authorList>
            <person name="Patra A.K."/>
            <person name="Ho P.T."/>
            <person name="Jun S."/>
            <person name="Lee S.J."/>
            <person name="Kim Y."/>
            <person name="Won Y.J."/>
        </authorList>
    </citation>
    <scope>NUCLEOTIDE SEQUENCE [LARGE SCALE GENOMIC DNA]</scope>
    <source>
        <strain evidence="2">Wonlab-2016</strain>
    </source>
</reference>
<evidence type="ECO:0000313" key="3">
    <source>
        <dbReference type="Proteomes" id="UP001519460"/>
    </source>
</evidence>
<feature type="non-terminal residue" evidence="2">
    <location>
        <position position="59"/>
    </location>
</feature>
<protein>
    <submittedName>
        <fullName evidence="2">Uncharacterized protein</fullName>
    </submittedName>
</protein>
<dbReference type="EMBL" id="JACVVK020000005">
    <property type="protein sequence ID" value="KAK7507099.1"/>
    <property type="molecule type" value="Genomic_DNA"/>
</dbReference>
<sequence>MACHCSRNPPSPICLQRENRQSANISPSHHSSVGSSISYSSLPSKCSEAQPGLGAFLRE</sequence>
<feature type="compositionally biased region" description="Low complexity" evidence="1">
    <location>
        <begin position="26"/>
        <end position="47"/>
    </location>
</feature>
<organism evidence="2 3">
    <name type="scientific">Batillaria attramentaria</name>
    <dbReference type="NCBI Taxonomy" id="370345"/>
    <lineage>
        <taxon>Eukaryota</taxon>
        <taxon>Metazoa</taxon>
        <taxon>Spiralia</taxon>
        <taxon>Lophotrochozoa</taxon>
        <taxon>Mollusca</taxon>
        <taxon>Gastropoda</taxon>
        <taxon>Caenogastropoda</taxon>
        <taxon>Sorbeoconcha</taxon>
        <taxon>Cerithioidea</taxon>
        <taxon>Batillariidae</taxon>
        <taxon>Batillaria</taxon>
    </lineage>
</organism>
<dbReference type="AlphaFoldDB" id="A0ABD0M6Q6"/>
<gene>
    <name evidence="2" type="ORF">BaRGS_00001950</name>
</gene>
<name>A0ABD0M6Q6_9CAEN</name>
<dbReference type="Proteomes" id="UP001519460">
    <property type="component" value="Unassembled WGS sequence"/>
</dbReference>
<comment type="caution">
    <text evidence="2">The sequence shown here is derived from an EMBL/GenBank/DDBJ whole genome shotgun (WGS) entry which is preliminary data.</text>
</comment>
<accession>A0ABD0M6Q6</accession>